<proteinExistence type="predicted"/>
<dbReference type="GO" id="GO:0042781">
    <property type="term" value="F:3'-tRNA processing endoribonuclease activity"/>
    <property type="evidence" value="ECO:0007669"/>
    <property type="project" value="TreeGrafter"/>
</dbReference>
<feature type="compositionally biased region" description="Basic and acidic residues" evidence="1">
    <location>
        <begin position="368"/>
        <end position="378"/>
    </location>
</feature>
<dbReference type="PANTHER" id="PTHR46018:SF2">
    <property type="entry name" value="ZINC PHOSPHODIESTERASE ELAC PROTEIN 1"/>
    <property type="match status" value="1"/>
</dbReference>
<dbReference type="PANTHER" id="PTHR46018">
    <property type="entry name" value="ZINC PHOSPHODIESTERASE ELAC PROTEIN 1"/>
    <property type="match status" value="1"/>
</dbReference>
<dbReference type="SUPFAM" id="SSF56281">
    <property type="entry name" value="Metallo-hydrolase/oxidoreductase"/>
    <property type="match status" value="1"/>
</dbReference>
<dbReference type="GeneID" id="77731618"/>
<dbReference type="Gene3D" id="3.60.15.10">
    <property type="entry name" value="Ribonuclease Z/Hydroxyacylglutathione hydrolase-like"/>
    <property type="match status" value="1"/>
</dbReference>
<keyword evidence="3" id="KW-1185">Reference proteome</keyword>
<organism evidence="2 3">
    <name type="scientific">Dioszegia hungarica</name>
    <dbReference type="NCBI Taxonomy" id="4972"/>
    <lineage>
        <taxon>Eukaryota</taxon>
        <taxon>Fungi</taxon>
        <taxon>Dikarya</taxon>
        <taxon>Basidiomycota</taxon>
        <taxon>Agaricomycotina</taxon>
        <taxon>Tremellomycetes</taxon>
        <taxon>Tremellales</taxon>
        <taxon>Bulleribasidiaceae</taxon>
        <taxon>Dioszegia</taxon>
    </lineage>
</organism>
<dbReference type="AlphaFoldDB" id="A0AA38LUE5"/>
<comment type="caution">
    <text evidence="2">The sequence shown here is derived from an EMBL/GenBank/DDBJ whole genome shotgun (WGS) entry which is preliminary data.</text>
</comment>
<protein>
    <submittedName>
        <fullName evidence="2">Beta-lactamase-like protein</fullName>
    </submittedName>
</protein>
<evidence type="ECO:0000256" key="1">
    <source>
        <dbReference type="SAM" id="MobiDB-lite"/>
    </source>
</evidence>
<evidence type="ECO:0000313" key="3">
    <source>
        <dbReference type="Proteomes" id="UP001164286"/>
    </source>
</evidence>
<dbReference type="Proteomes" id="UP001164286">
    <property type="component" value="Unassembled WGS sequence"/>
</dbReference>
<accession>A0AA38LUE5</accession>
<name>A0AA38LUE5_9TREE</name>
<gene>
    <name evidence="2" type="ORF">MKK02DRAFT_43423</name>
</gene>
<dbReference type="InterPro" id="IPR036866">
    <property type="entry name" value="RibonucZ/Hydroxyglut_hydro"/>
</dbReference>
<sequence>MVSVLLDKAKAKRQAPVSVHFLGTCGGPLVSRACSSLAVDFGNDIWIFDAADGTTGRLHQSSLKMSNISRIFITHMHADHTLGLVSILTQIMCGVGVSAADLERQKAKGTDRKADINIFGPVGLRKLIRTSLQLVGATLAGAYAVHELLGADEDASAGCSAEEMLVNEAVGKDIRASEEGVWEKIMDEGTGKGGRGWSVSAGPLDHRVPSQGYVLNEPTPREPLDTASLIPILTQHAAALKQYDPPVHHPLSVLSHLTSLPPPPPFVLPDGSSLHPPPLSGQPPRKLVIFGDCSGGTPNSTFQAMCADASLLVHECTNAHIAEPYQKGEKGRRLRVGGLEHSLLKKKEVNMGHPLGEEAIKGPNVGEDAEKKREEVQKKARSRGHSTPKEVGEFAKAIKARRVVINHFSAMFPSPRYHTSSPFPSLLSPTSPFPAPTPYPMTHSSDPPIPPLPLTSTELHTRIIMQNIADQVNEVWNGDGLGEVQRQCVPARDFMVVRIPGHELDEVEVDEQGEMGREVKEVMASWAEDGGAWVKEGKEKRWVGVSEAPGET</sequence>
<reference evidence="2" key="1">
    <citation type="journal article" date="2022" name="G3 (Bethesda)">
        <title>High quality genome of the basidiomycete yeast Dioszegia hungarica PDD-24b-2 isolated from cloud water.</title>
        <authorList>
            <person name="Jarrige D."/>
            <person name="Haridas S."/>
            <person name="Bleykasten-Grosshans C."/>
            <person name="Joly M."/>
            <person name="Nadalig T."/>
            <person name="Sancelme M."/>
            <person name="Vuilleumier S."/>
            <person name="Grigoriev I.V."/>
            <person name="Amato P."/>
            <person name="Bringel F."/>
        </authorList>
    </citation>
    <scope>NUCLEOTIDE SEQUENCE</scope>
    <source>
        <strain evidence="2">PDD-24b-2</strain>
    </source>
</reference>
<evidence type="ECO:0000313" key="2">
    <source>
        <dbReference type="EMBL" id="KAI9637497.1"/>
    </source>
</evidence>
<dbReference type="GO" id="GO:0005634">
    <property type="term" value="C:nucleus"/>
    <property type="evidence" value="ECO:0007669"/>
    <property type="project" value="TreeGrafter"/>
</dbReference>
<dbReference type="RefSeq" id="XP_052947274.1">
    <property type="nucleotide sequence ID" value="XM_053092413.1"/>
</dbReference>
<feature type="region of interest" description="Disordered" evidence="1">
    <location>
        <begin position="354"/>
        <end position="390"/>
    </location>
</feature>
<dbReference type="EMBL" id="JAKWFO010000004">
    <property type="protein sequence ID" value="KAI9637497.1"/>
    <property type="molecule type" value="Genomic_DNA"/>
</dbReference>